<feature type="domain" description="HPr" evidence="5">
    <location>
        <begin position="33"/>
        <end position="120"/>
    </location>
</feature>
<protein>
    <submittedName>
        <fullName evidence="6">Phosphocarrier protein</fullName>
    </submittedName>
</protein>
<dbReference type="PRINTS" id="PR00107">
    <property type="entry name" value="PHOSPHOCPHPR"/>
</dbReference>
<dbReference type="SUPFAM" id="SSF55594">
    <property type="entry name" value="HPr-like"/>
    <property type="match status" value="1"/>
</dbReference>
<comment type="similarity">
    <text evidence="2">Belongs to the HPr family.</text>
</comment>
<evidence type="ECO:0000256" key="1">
    <source>
        <dbReference type="ARBA" id="ARBA00004496"/>
    </source>
</evidence>
<dbReference type="PROSITE" id="PS00589">
    <property type="entry name" value="PTS_HPR_SER"/>
    <property type="match status" value="1"/>
</dbReference>
<evidence type="ECO:0000313" key="6">
    <source>
        <dbReference type="EMBL" id="MDQ0505658.1"/>
    </source>
</evidence>
<dbReference type="PANTHER" id="PTHR33705:SF2">
    <property type="entry name" value="PHOSPHOCARRIER PROTEIN NPR"/>
    <property type="match status" value="1"/>
</dbReference>
<dbReference type="EMBL" id="JAUSVY010000005">
    <property type="protein sequence ID" value="MDQ0505658.1"/>
    <property type="molecule type" value="Genomic_DNA"/>
</dbReference>
<name>A0ABU0LEX2_XANAG</name>
<dbReference type="InterPro" id="IPR050399">
    <property type="entry name" value="HPr"/>
</dbReference>
<keyword evidence="4" id="KW-0598">Phosphotransferase system</keyword>
<comment type="subcellular location">
    <subcellularLocation>
        <location evidence="1">Cytoplasm</location>
    </subcellularLocation>
</comment>
<dbReference type="PROSITE" id="PS00369">
    <property type="entry name" value="PTS_HPR_HIS"/>
    <property type="match status" value="1"/>
</dbReference>
<keyword evidence="7" id="KW-1185">Reference proteome</keyword>
<dbReference type="InterPro" id="IPR002114">
    <property type="entry name" value="PTS_HPr_Ser_P_site"/>
</dbReference>
<keyword evidence="3" id="KW-0963">Cytoplasm</keyword>
<sequence length="121" mass="12539">MSQAASSPANNACDPVLAEQVVLACGHPVAADAQVRVLPIINKRGLHARASAKFVQLVERFDARVSVCRGGEEVCGNSIMGLMMLAASPGTCVTVTATGRDATEALAALESLVADRFGEEE</sequence>
<dbReference type="InterPro" id="IPR001020">
    <property type="entry name" value="PTS_HPr_His_P_site"/>
</dbReference>
<reference evidence="6 7" key="1">
    <citation type="submission" date="2023-07" db="EMBL/GenBank/DDBJ databases">
        <title>Genomic Encyclopedia of Type Strains, Phase IV (KMG-IV): sequencing the most valuable type-strain genomes for metagenomic binning, comparative biology and taxonomic classification.</title>
        <authorList>
            <person name="Goeker M."/>
        </authorList>
    </citation>
    <scope>NUCLEOTIDE SEQUENCE [LARGE SCALE GENOMIC DNA]</scope>
    <source>
        <strain evidence="6 7">DSM 3770</strain>
    </source>
</reference>
<evidence type="ECO:0000313" key="7">
    <source>
        <dbReference type="Proteomes" id="UP001241747"/>
    </source>
</evidence>
<evidence type="ECO:0000256" key="4">
    <source>
        <dbReference type="ARBA" id="ARBA00022683"/>
    </source>
</evidence>
<dbReference type="NCBIfam" id="TIGR01003">
    <property type="entry name" value="PTS_HPr_family"/>
    <property type="match status" value="1"/>
</dbReference>
<dbReference type="Gene3D" id="3.30.1340.10">
    <property type="entry name" value="HPr-like"/>
    <property type="match status" value="1"/>
</dbReference>
<dbReference type="CDD" id="cd00367">
    <property type="entry name" value="PTS-HPr_like"/>
    <property type="match status" value="1"/>
</dbReference>
<evidence type="ECO:0000256" key="3">
    <source>
        <dbReference type="ARBA" id="ARBA00022490"/>
    </source>
</evidence>
<dbReference type="Proteomes" id="UP001241747">
    <property type="component" value="Unassembled WGS sequence"/>
</dbReference>
<dbReference type="PANTHER" id="PTHR33705">
    <property type="entry name" value="PHOSPHOCARRIER PROTEIN HPR"/>
    <property type="match status" value="1"/>
</dbReference>
<accession>A0ABU0LEX2</accession>
<comment type="caution">
    <text evidence="6">The sequence shown here is derived from an EMBL/GenBank/DDBJ whole genome shotgun (WGS) entry which is preliminary data.</text>
</comment>
<dbReference type="InterPro" id="IPR000032">
    <property type="entry name" value="HPr-like"/>
</dbReference>
<gene>
    <name evidence="6" type="ORF">QOZ94_002458</name>
</gene>
<dbReference type="PROSITE" id="PS51350">
    <property type="entry name" value="PTS_HPR_DOM"/>
    <property type="match status" value="1"/>
</dbReference>
<dbReference type="Pfam" id="PF00381">
    <property type="entry name" value="PTS-HPr"/>
    <property type="match status" value="1"/>
</dbReference>
<evidence type="ECO:0000256" key="2">
    <source>
        <dbReference type="ARBA" id="ARBA00010736"/>
    </source>
</evidence>
<dbReference type="InterPro" id="IPR035895">
    <property type="entry name" value="HPr-like_sf"/>
</dbReference>
<organism evidence="6 7">
    <name type="scientific">Xanthobacter agilis</name>
    <dbReference type="NCBI Taxonomy" id="47492"/>
    <lineage>
        <taxon>Bacteria</taxon>
        <taxon>Pseudomonadati</taxon>
        <taxon>Pseudomonadota</taxon>
        <taxon>Alphaproteobacteria</taxon>
        <taxon>Hyphomicrobiales</taxon>
        <taxon>Xanthobacteraceae</taxon>
        <taxon>Xanthobacter</taxon>
    </lineage>
</organism>
<proteinExistence type="inferred from homology"/>
<evidence type="ECO:0000259" key="5">
    <source>
        <dbReference type="PROSITE" id="PS51350"/>
    </source>
</evidence>